<organism evidence="10 11">
    <name type="scientific">Edaphobacter aggregans</name>
    <dbReference type="NCBI Taxonomy" id="570835"/>
    <lineage>
        <taxon>Bacteria</taxon>
        <taxon>Pseudomonadati</taxon>
        <taxon>Acidobacteriota</taxon>
        <taxon>Terriglobia</taxon>
        <taxon>Terriglobales</taxon>
        <taxon>Acidobacteriaceae</taxon>
        <taxon>Edaphobacter</taxon>
    </lineage>
</organism>
<keyword evidence="1" id="KW-0813">Transport</keyword>
<evidence type="ECO:0000256" key="2">
    <source>
        <dbReference type="ARBA" id="ARBA00022475"/>
    </source>
</evidence>
<feature type="transmembrane region" description="Helical" evidence="9">
    <location>
        <begin position="104"/>
        <end position="124"/>
    </location>
</feature>
<dbReference type="AlphaFoldDB" id="A0A3R9P7E5"/>
<dbReference type="GO" id="GO:0016020">
    <property type="term" value="C:membrane"/>
    <property type="evidence" value="ECO:0007669"/>
    <property type="project" value="InterPro"/>
</dbReference>
<dbReference type="OrthoDB" id="9790043at2"/>
<dbReference type="GO" id="GO:0015153">
    <property type="term" value="F:rhamnose transmembrane transporter activity"/>
    <property type="evidence" value="ECO:0007669"/>
    <property type="project" value="InterPro"/>
</dbReference>
<keyword evidence="11" id="KW-1185">Reference proteome</keyword>
<evidence type="ECO:0000256" key="8">
    <source>
        <dbReference type="ARBA" id="ARBA00023136"/>
    </source>
</evidence>
<dbReference type="EMBL" id="RSDW01000001">
    <property type="protein sequence ID" value="RSL15169.1"/>
    <property type="molecule type" value="Genomic_DNA"/>
</dbReference>
<evidence type="ECO:0000256" key="4">
    <source>
        <dbReference type="ARBA" id="ARBA00022597"/>
    </source>
</evidence>
<evidence type="ECO:0000256" key="5">
    <source>
        <dbReference type="ARBA" id="ARBA00022692"/>
    </source>
</evidence>
<comment type="caution">
    <text evidence="10">The sequence shown here is derived from an EMBL/GenBank/DDBJ whole genome shotgun (WGS) entry which is preliminary data.</text>
</comment>
<feature type="transmembrane region" description="Helical" evidence="9">
    <location>
        <begin position="180"/>
        <end position="201"/>
    </location>
</feature>
<keyword evidence="4" id="KW-0762">Sugar transport</keyword>
<protein>
    <submittedName>
        <fullName evidence="10">L-rhamnose-H+ transport protein</fullName>
    </submittedName>
</protein>
<keyword evidence="5 9" id="KW-0812">Transmembrane</keyword>
<evidence type="ECO:0000256" key="7">
    <source>
        <dbReference type="ARBA" id="ARBA00022989"/>
    </source>
</evidence>
<gene>
    <name evidence="10" type="ORF">EDE15_0647</name>
</gene>
<dbReference type="Pfam" id="PF06379">
    <property type="entry name" value="RhaT"/>
    <property type="match status" value="2"/>
</dbReference>
<accession>A0A3R9P7E5</accession>
<dbReference type="Proteomes" id="UP000269669">
    <property type="component" value="Unassembled WGS sequence"/>
</dbReference>
<evidence type="ECO:0000256" key="6">
    <source>
        <dbReference type="ARBA" id="ARBA00022847"/>
    </source>
</evidence>
<keyword evidence="7 9" id="KW-1133">Transmembrane helix</keyword>
<evidence type="ECO:0000256" key="3">
    <source>
        <dbReference type="ARBA" id="ARBA00022519"/>
    </source>
</evidence>
<name>A0A3R9P7E5_9BACT</name>
<dbReference type="GO" id="GO:0015293">
    <property type="term" value="F:symporter activity"/>
    <property type="evidence" value="ECO:0007669"/>
    <property type="project" value="UniProtKB-KW"/>
</dbReference>
<proteinExistence type="predicted"/>
<feature type="transmembrane region" description="Helical" evidence="9">
    <location>
        <begin position="362"/>
        <end position="383"/>
    </location>
</feature>
<feature type="transmembrane region" description="Helical" evidence="9">
    <location>
        <begin position="6"/>
        <end position="24"/>
    </location>
</feature>
<keyword evidence="6" id="KW-0769">Symport</keyword>
<evidence type="ECO:0000256" key="1">
    <source>
        <dbReference type="ARBA" id="ARBA00022448"/>
    </source>
</evidence>
<evidence type="ECO:0000313" key="11">
    <source>
        <dbReference type="Proteomes" id="UP000269669"/>
    </source>
</evidence>
<sequence length="406" mass="44148">MGPNPFIGVIYHWIGGFASATNFIPFRGIKRWSWEIYWLIQGFAAWIVAPTLLGSIFVPNLFGIIHQVYVTNPKNVLLAFLFGVLWGVGGITFGLAIRYLGIALGYAIALGLCAAFGTVVPPIAHGQFGAILHSTAGQIILLGVLVCLIGVAVNGAAGVSKEREITPEEKAEAGETDYNFGKGIAIAILAGFMSSFFAFGLDAGKPIGDLARTQLLAAGRLDLWQNLPILVVVLWGGFVTNFIWSAILIFQNGSVRQFAGEPGSNPMRATHATGQTLVDFDPLDPSTYDRLAPRTLIANYIFAALAGVIWYFQFFFYSMGQTKMGKYDFSSWTLHMASIIIFATLWGLFLKEWRGTSRRTKTLVATGLFLLISSTVVVGYGNYLKANQDGIKIISTQLILSSPKTH</sequence>
<feature type="transmembrane region" description="Helical" evidence="9">
    <location>
        <begin position="36"/>
        <end position="57"/>
    </location>
</feature>
<keyword evidence="3" id="KW-0997">Cell inner membrane</keyword>
<feature type="transmembrane region" description="Helical" evidence="9">
    <location>
        <begin position="296"/>
        <end position="317"/>
    </location>
</feature>
<dbReference type="RefSeq" id="WP_125483942.1">
    <property type="nucleotide sequence ID" value="NZ_RSDW01000001.1"/>
</dbReference>
<evidence type="ECO:0000256" key="9">
    <source>
        <dbReference type="SAM" id="Phobius"/>
    </source>
</evidence>
<keyword evidence="2" id="KW-1003">Cell membrane</keyword>
<feature type="transmembrane region" description="Helical" evidence="9">
    <location>
        <begin position="136"/>
        <end position="159"/>
    </location>
</feature>
<reference evidence="10 11" key="1">
    <citation type="submission" date="2018-12" db="EMBL/GenBank/DDBJ databases">
        <title>Sequencing of bacterial isolates from soil warming experiment in Harvard Forest, Massachusetts, USA.</title>
        <authorList>
            <person name="Deangelis K."/>
        </authorList>
    </citation>
    <scope>NUCLEOTIDE SEQUENCE [LARGE SCALE GENOMIC DNA]</scope>
    <source>
        <strain evidence="10 11">EB153</strain>
    </source>
</reference>
<feature type="transmembrane region" description="Helical" evidence="9">
    <location>
        <begin position="329"/>
        <end position="350"/>
    </location>
</feature>
<feature type="transmembrane region" description="Helical" evidence="9">
    <location>
        <begin position="229"/>
        <end position="250"/>
    </location>
</feature>
<dbReference type="InterPro" id="IPR004673">
    <property type="entry name" value="L-rhamnose-proton_sym_RhaT"/>
</dbReference>
<evidence type="ECO:0000313" key="10">
    <source>
        <dbReference type="EMBL" id="RSL15169.1"/>
    </source>
</evidence>
<feature type="transmembrane region" description="Helical" evidence="9">
    <location>
        <begin position="77"/>
        <end position="97"/>
    </location>
</feature>
<keyword evidence="8 9" id="KW-0472">Membrane</keyword>